<sequence>MQGIKRRIVYLSLYEGIAIVMSSVGLALIMGAAPAEAGFLSVAASVIALVWNLLYNMGFEAAEARFGIKGRGLAIRIVHALGFEAGLVAVLVPLIAWVLGVTLIEAFLLDLGLIVFFLFYTFAFNLGFDRVFGLPASAMAEA</sequence>
<evidence type="ECO:0000259" key="2">
    <source>
        <dbReference type="Pfam" id="PF05232"/>
    </source>
</evidence>
<dbReference type="Proteomes" id="UP000249185">
    <property type="component" value="Unassembled WGS sequence"/>
</dbReference>
<feature type="domain" description="Chlorhexidine efflux transporter" evidence="2">
    <location>
        <begin position="71"/>
        <end position="133"/>
    </location>
</feature>
<reference evidence="3 4" key="1">
    <citation type="submission" date="2017-08" db="EMBL/GenBank/DDBJ databases">
        <title>Infants hospitalized years apart are colonized by the same room-sourced microbial strains.</title>
        <authorList>
            <person name="Brooks B."/>
            <person name="Olm M.R."/>
            <person name="Firek B.A."/>
            <person name="Baker R."/>
            <person name="Thomas B.C."/>
            <person name="Morowitz M.J."/>
            <person name="Banfield J.F."/>
        </authorList>
    </citation>
    <scope>NUCLEOTIDE SEQUENCE [LARGE SCALE GENOMIC DNA]</scope>
    <source>
        <strain evidence="3">S2_005_002_R2_34</strain>
    </source>
</reference>
<protein>
    <recommendedName>
        <fullName evidence="2">Chlorhexidine efflux transporter domain-containing protein</fullName>
    </recommendedName>
</protein>
<organism evidence="3 4">
    <name type="scientific">Rhodovulum sulfidophilum</name>
    <name type="common">Rhodobacter sulfidophilus</name>
    <dbReference type="NCBI Taxonomy" id="35806"/>
    <lineage>
        <taxon>Bacteria</taxon>
        <taxon>Pseudomonadati</taxon>
        <taxon>Pseudomonadota</taxon>
        <taxon>Alphaproteobacteria</taxon>
        <taxon>Rhodobacterales</taxon>
        <taxon>Paracoccaceae</taxon>
        <taxon>Rhodovulum</taxon>
    </lineage>
</organism>
<dbReference type="InterPro" id="IPR007896">
    <property type="entry name" value="BTP_bacteria"/>
</dbReference>
<dbReference type="NCBIfam" id="NF033664">
    <property type="entry name" value="PACE_transport"/>
    <property type="match status" value="1"/>
</dbReference>
<accession>A0A2W5Q5C3</accession>
<dbReference type="Pfam" id="PF05232">
    <property type="entry name" value="BTP"/>
    <property type="match status" value="2"/>
</dbReference>
<feature type="transmembrane region" description="Helical" evidence="1">
    <location>
        <begin position="77"/>
        <end position="100"/>
    </location>
</feature>
<evidence type="ECO:0000256" key="1">
    <source>
        <dbReference type="SAM" id="Phobius"/>
    </source>
</evidence>
<dbReference type="EMBL" id="QFPW01000001">
    <property type="protein sequence ID" value="PZQ52567.1"/>
    <property type="molecule type" value="Genomic_DNA"/>
</dbReference>
<keyword evidence="1" id="KW-1133">Transmembrane helix</keyword>
<dbReference type="AlphaFoldDB" id="A0A2W5Q5C3"/>
<feature type="transmembrane region" description="Helical" evidence="1">
    <location>
        <begin position="39"/>
        <end position="56"/>
    </location>
</feature>
<feature type="transmembrane region" description="Helical" evidence="1">
    <location>
        <begin position="106"/>
        <end position="128"/>
    </location>
</feature>
<feature type="transmembrane region" description="Helical" evidence="1">
    <location>
        <begin position="12"/>
        <end position="33"/>
    </location>
</feature>
<dbReference type="InterPro" id="IPR058208">
    <property type="entry name" value="PACE"/>
</dbReference>
<gene>
    <name evidence="3" type="ORF">DI556_02650</name>
</gene>
<name>A0A2W5Q5C3_RHOSU</name>
<evidence type="ECO:0000313" key="3">
    <source>
        <dbReference type="EMBL" id="PZQ52567.1"/>
    </source>
</evidence>
<evidence type="ECO:0000313" key="4">
    <source>
        <dbReference type="Proteomes" id="UP000249185"/>
    </source>
</evidence>
<comment type="caution">
    <text evidence="3">The sequence shown here is derived from an EMBL/GenBank/DDBJ whole genome shotgun (WGS) entry which is preliminary data.</text>
</comment>
<proteinExistence type="predicted"/>
<keyword evidence="1" id="KW-0812">Transmembrane</keyword>
<feature type="domain" description="Chlorhexidine efflux transporter" evidence="2">
    <location>
        <begin position="3"/>
        <end position="65"/>
    </location>
</feature>
<keyword evidence="1" id="KW-0472">Membrane</keyword>